<dbReference type="NCBIfam" id="NF001138">
    <property type="entry name" value="PRK00143.1"/>
    <property type="match status" value="1"/>
</dbReference>
<comment type="function">
    <text evidence="9">Catalyzes the 2-thiolation of uridine at the wobble position (U34) of tRNA, leading to the formation of s(2)U34.</text>
</comment>
<sequence length="394" mass="43300">MAGRLAKDPQRFLPKGWGRDQGILVAMSGGVDSSVAAGLLAETGVPTMGATLKVFCYGNAESSPKTCCSLESIEEARRCAYRLGMKHYVLDMEESFSETVLDDFVAEYSMGRTPNPCVRCNSYVKFGTLLKWVDEIGFHGVATGHYVRKILLTSGEEGFKWLLARGRDRLKDQSYVLWGLKSELLERFVFPLGDLEKGEVRLLAAEMQLPTAEKPESQDICFVKEGHYTDFIRERSGGDLPLSKTGPIRTGAGEIIGRHKGLIHYTVGQRRGLGLSSPTGRPYYVIRLDPLSNGLWVGDRLELQAWGLAGDSFNRLAPSSYFAGEELKVQIRAHHDPVAVKAVEWNPSGEFQVQLNEPAESVSPGQSAVLYQGDLLIGGGRILTALDRRVSSGK</sequence>
<dbReference type="InterPro" id="IPR014729">
    <property type="entry name" value="Rossmann-like_a/b/a_fold"/>
</dbReference>
<evidence type="ECO:0000256" key="6">
    <source>
        <dbReference type="ARBA" id="ARBA00022884"/>
    </source>
</evidence>
<dbReference type="Gene3D" id="3.40.50.620">
    <property type="entry name" value="HUPs"/>
    <property type="match status" value="1"/>
</dbReference>
<dbReference type="PANTHER" id="PTHR11933:SF5">
    <property type="entry name" value="MITOCHONDRIAL TRNA-SPECIFIC 2-THIOURIDYLASE 1"/>
    <property type="match status" value="1"/>
</dbReference>
<evidence type="ECO:0000256" key="3">
    <source>
        <dbReference type="ARBA" id="ARBA00022694"/>
    </source>
</evidence>
<dbReference type="Pfam" id="PF03054">
    <property type="entry name" value="tRNA_Me_trans"/>
    <property type="match status" value="1"/>
</dbReference>
<keyword evidence="5 9" id="KW-0067">ATP-binding</keyword>
<dbReference type="NCBIfam" id="TIGR00420">
    <property type="entry name" value="trmU"/>
    <property type="match status" value="1"/>
</dbReference>
<name>A0A948WB58_UNCEI</name>
<comment type="caution">
    <text evidence="9">Lacks conserved residue(s) required for the propagation of feature annotation.</text>
</comment>
<feature type="domain" description="tRNA-specific 2-thiouridylase MnmA-like central" evidence="11">
    <location>
        <begin position="243"/>
        <end position="299"/>
    </location>
</feature>
<dbReference type="GO" id="GO:0103016">
    <property type="term" value="F:tRNA-uridine 2-sulfurtransferase activity"/>
    <property type="evidence" value="ECO:0007669"/>
    <property type="project" value="UniProtKB-EC"/>
</dbReference>
<dbReference type="AlphaFoldDB" id="A0A948WB58"/>
<keyword evidence="6 9" id="KW-0694">RNA-binding</keyword>
<gene>
    <name evidence="9 12" type="primary">mnmA</name>
    <name evidence="12" type="ORF">KJ970_01970</name>
</gene>
<feature type="binding site" evidence="9">
    <location>
        <begin position="26"/>
        <end position="33"/>
    </location>
    <ligand>
        <name>ATP</name>
        <dbReference type="ChEBI" id="CHEBI:30616"/>
    </ligand>
</feature>
<evidence type="ECO:0000256" key="5">
    <source>
        <dbReference type="ARBA" id="ARBA00022840"/>
    </source>
</evidence>
<dbReference type="CDD" id="cd01998">
    <property type="entry name" value="MnmA_TRMU-like"/>
    <property type="match status" value="1"/>
</dbReference>
<dbReference type="Pfam" id="PF20258">
    <property type="entry name" value="tRNA_Me_trans_C"/>
    <property type="match status" value="1"/>
</dbReference>
<protein>
    <recommendedName>
        <fullName evidence="9">tRNA-specific 2-thiouridylase MnmA</fullName>
        <ecNumber evidence="9">2.8.1.13</ecNumber>
    </recommendedName>
</protein>
<keyword evidence="4 9" id="KW-0547">Nucleotide-binding</keyword>
<dbReference type="Gene3D" id="2.30.30.280">
    <property type="entry name" value="Adenine nucleotide alpha hydrolases-like domains"/>
    <property type="match status" value="1"/>
</dbReference>
<comment type="catalytic activity">
    <reaction evidence="8 9">
        <text>S-sulfanyl-L-cysteinyl-[protein] + uridine(34) in tRNA + AH2 + ATP = 2-thiouridine(34) in tRNA + L-cysteinyl-[protein] + A + AMP + diphosphate + H(+)</text>
        <dbReference type="Rhea" id="RHEA:47032"/>
        <dbReference type="Rhea" id="RHEA-COMP:10131"/>
        <dbReference type="Rhea" id="RHEA-COMP:11726"/>
        <dbReference type="Rhea" id="RHEA-COMP:11727"/>
        <dbReference type="Rhea" id="RHEA-COMP:11728"/>
        <dbReference type="ChEBI" id="CHEBI:13193"/>
        <dbReference type="ChEBI" id="CHEBI:15378"/>
        <dbReference type="ChEBI" id="CHEBI:17499"/>
        <dbReference type="ChEBI" id="CHEBI:29950"/>
        <dbReference type="ChEBI" id="CHEBI:30616"/>
        <dbReference type="ChEBI" id="CHEBI:33019"/>
        <dbReference type="ChEBI" id="CHEBI:61963"/>
        <dbReference type="ChEBI" id="CHEBI:65315"/>
        <dbReference type="ChEBI" id="CHEBI:87170"/>
        <dbReference type="ChEBI" id="CHEBI:456215"/>
        <dbReference type="EC" id="2.8.1.13"/>
    </reaction>
</comment>
<keyword evidence="9" id="KW-0963">Cytoplasm</keyword>
<dbReference type="InterPro" id="IPR046884">
    <property type="entry name" value="MnmA-like_central"/>
</dbReference>
<keyword evidence="2 9" id="KW-0808">Transferase</keyword>
<feature type="site" description="Interaction with tRNA" evidence="9">
    <location>
        <position position="145"/>
    </location>
</feature>
<evidence type="ECO:0000256" key="1">
    <source>
        <dbReference type="ARBA" id="ARBA00022555"/>
    </source>
</evidence>
<evidence type="ECO:0000313" key="12">
    <source>
        <dbReference type="EMBL" id="MBU2689663.1"/>
    </source>
</evidence>
<keyword evidence="1 9" id="KW-0820">tRNA-binding</keyword>
<feature type="region of interest" description="Interaction with tRNA" evidence="9">
    <location>
        <begin position="171"/>
        <end position="173"/>
    </location>
</feature>
<feature type="active site" description="Nucleophile" evidence="9">
    <location>
        <position position="120"/>
    </location>
</feature>
<keyword evidence="7" id="KW-1015">Disulfide bond</keyword>
<evidence type="ECO:0000256" key="8">
    <source>
        <dbReference type="ARBA" id="ARBA00051542"/>
    </source>
</evidence>
<evidence type="ECO:0000256" key="4">
    <source>
        <dbReference type="ARBA" id="ARBA00022741"/>
    </source>
</evidence>
<dbReference type="EC" id="2.8.1.13" evidence="9"/>
<dbReference type="GO" id="GO:0005737">
    <property type="term" value="C:cytoplasm"/>
    <property type="evidence" value="ECO:0007669"/>
    <property type="project" value="UniProtKB-SubCell"/>
</dbReference>
<dbReference type="GO" id="GO:0000049">
    <property type="term" value="F:tRNA binding"/>
    <property type="evidence" value="ECO:0007669"/>
    <property type="project" value="UniProtKB-KW"/>
</dbReference>
<dbReference type="InterPro" id="IPR023382">
    <property type="entry name" value="MnmA-like_central_sf"/>
</dbReference>
<dbReference type="GO" id="GO:0005524">
    <property type="term" value="F:ATP binding"/>
    <property type="evidence" value="ECO:0007669"/>
    <property type="project" value="UniProtKB-KW"/>
</dbReference>
<evidence type="ECO:0000259" key="10">
    <source>
        <dbReference type="Pfam" id="PF20258"/>
    </source>
</evidence>
<reference evidence="12" key="1">
    <citation type="submission" date="2021-05" db="EMBL/GenBank/DDBJ databases">
        <title>Energy efficiency and biological interactions define the core microbiome of deep oligotrophic groundwater.</title>
        <authorList>
            <person name="Mehrshad M."/>
            <person name="Lopez-Fernandez M."/>
            <person name="Bell E."/>
            <person name="Bernier-Latmani R."/>
            <person name="Bertilsson S."/>
            <person name="Dopson M."/>
        </authorList>
    </citation>
    <scope>NUCLEOTIDE SEQUENCE</scope>
    <source>
        <strain evidence="12">Modern_marine.mb.64</strain>
    </source>
</reference>
<dbReference type="InterPro" id="IPR046885">
    <property type="entry name" value="MnmA-like_C"/>
</dbReference>
<dbReference type="SUPFAM" id="SSF52402">
    <property type="entry name" value="Adenine nucleotide alpha hydrolases-like"/>
    <property type="match status" value="1"/>
</dbReference>
<evidence type="ECO:0000256" key="7">
    <source>
        <dbReference type="ARBA" id="ARBA00023157"/>
    </source>
</evidence>
<keyword evidence="3 9" id="KW-0819">tRNA processing</keyword>
<dbReference type="EMBL" id="JAHJDP010000012">
    <property type="protein sequence ID" value="MBU2689663.1"/>
    <property type="molecule type" value="Genomic_DNA"/>
</dbReference>
<feature type="binding site" evidence="9">
    <location>
        <position position="52"/>
    </location>
    <ligand>
        <name>ATP</name>
        <dbReference type="ChEBI" id="CHEBI:30616"/>
    </ligand>
</feature>
<evidence type="ECO:0000256" key="9">
    <source>
        <dbReference type="HAMAP-Rule" id="MF_00144"/>
    </source>
</evidence>
<dbReference type="Gene3D" id="2.40.30.10">
    <property type="entry name" value="Translation factors"/>
    <property type="match status" value="1"/>
</dbReference>
<dbReference type="Pfam" id="PF20259">
    <property type="entry name" value="tRNA_Me_trans_M"/>
    <property type="match status" value="1"/>
</dbReference>
<dbReference type="PANTHER" id="PTHR11933">
    <property type="entry name" value="TRNA 5-METHYLAMINOMETHYL-2-THIOURIDYLATE -METHYLTRANSFERASE"/>
    <property type="match status" value="1"/>
</dbReference>
<accession>A0A948WB58</accession>
<feature type="domain" description="tRNA-specific 2-thiouridylase MnmA-like C-terminal" evidence="10">
    <location>
        <begin position="325"/>
        <end position="382"/>
    </location>
</feature>
<feature type="binding site" evidence="9">
    <location>
        <position position="144"/>
    </location>
    <ligand>
        <name>ATP</name>
        <dbReference type="ChEBI" id="CHEBI:30616"/>
    </ligand>
</feature>
<evidence type="ECO:0000259" key="11">
    <source>
        <dbReference type="Pfam" id="PF20259"/>
    </source>
</evidence>
<evidence type="ECO:0000256" key="2">
    <source>
        <dbReference type="ARBA" id="ARBA00022679"/>
    </source>
</evidence>
<evidence type="ECO:0000313" key="13">
    <source>
        <dbReference type="Proteomes" id="UP000777784"/>
    </source>
</evidence>
<dbReference type="HAMAP" id="MF_00144">
    <property type="entry name" value="tRNA_thiouridyl_MnmA"/>
    <property type="match status" value="1"/>
</dbReference>
<feature type="active site" description="Cysteine persulfide intermediate" evidence="9">
    <location>
        <position position="221"/>
    </location>
</feature>
<organism evidence="12 13">
    <name type="scientific">Eiseniibacteriota bacterium</name>
    <dbReference type="NCBI Taxonomy" id="2212470"/>
    <lineage>
        <taxon>Bacteria</taxon>
        <taxon>Candidatus Eiseniibacteriota</taxon>
    </lineage>
</organism>
<dbReference type="InterPro" id="IPR004506">
    <property type="entry name" value="MnmA-like"/>
</dbReference>
<feature type="site" description="Interaction with tRNA" evidence="9">
    <location>
        <position position="366"/>
    </location>
</feature>
<comment type="subcellular location">
    <subcellularLocation>
        <location evidence="9">Cytoplasm</location>
    </subcellularLocation>
</comment>
<dbReference type="GO" id="GO:0002143">
    <property type="term" value="P:tRNA wobble position uridine thiolation"/>
    <property type="evidence" value="ECO:0007669"/>
    <property type="project" value="TreeGrafter"/>
</dbReference>
<comment type="caution">
    <text evidence="12">The sequence shown here is derived from an EMBL/GenBank/DDBJ whole genome shotgun (WGS) entry which is preliminary data.</text>
</comment>
<comment type="similarity">
    <text evidence="9">Belongs to the MnmA/TRMU family.</text>
</comment>
<proteinExistence type="inferred from homology"/>
<dbReference type="Proteomes" id="UP000777784">
    <property type="component" value="Unassembled WGS sequence"/>
</dbReference>